<organism evidence="2 3">
    <name type="scientific">Colletotrichum cuscutae</name>
    <dbReference type="NCBI Taxonomy" id="1209917"/>
    <lineage>
        <taxon>Eukaryota</taxon>
        <taxon>Fungi</taxon>
        <taxon>Dikarya</taxon>
        <taxon>Ascomycota</taxon>
        <taxon>Pezizomycotina</taxon>
        <taxon>Sordariomycetes</taxon>
        <taxon>Hypocreomycetidae</taxon>
        <taxon>Glomerellales</taxon>
        <taxon>Glomerellaceae</taxon>
        <taxon>Colletotrichum</taxon>
        <taxon>Colletotrichum acutatum species complex</taxon>
    </lineage>
</organism>
<accession>A0AAI9VB25</accession>
<feature type="compositionally biased region" description="Basic and acidic residues" evidence="1">
    <location>
        <begin position="1"/>
        <end position="10"/>
    </location>
</feature>
<dbReference type="Proteomes" id="UP001239213">
    <property type="component" value="Unassembled WGS sequence"/>
</dbReference>
<feature type="compositionally biased region" description="Gly residues" evidence="1">
    <location>
        <begin position="86"/>
        <end position="101"/>
    </location>
</feature>
<feature type="region of interest" description="Disordered" evidence="1">
    <location>
        <begin position="1"/>
        <end position="175"/>
    </location>
</feature>
<feature type="compositionally biased region" description="Polar residues" evidence="1">
    <location>
        <begin position="11"/>
        <end position="25"/>
    </location>
</feature>
<comment type="caution">
    <text evidence="2">The sequence shown here is derived from an EMBL/GenBank/DDBJ whole genome shotgun (WGS) entry which is preliminary data.</text>
</comment>
<feature type="compositionally biased region" description="Polar residues" evidence="1">
    <location>
        <begin position="130"/>
        <end position="141"/>
    </location>
</feature>
<evidence type="ECO:0000313" key="3">
    <source>
        <dbReference type="Proteomes" id="UP001239213"/>
    </source>
</evidence>
<dbReference type="EMBL" id="MPDP01000201">
    <property type="protein sequence ID" value="KAK1471490.1"/>
    <property type="molecule type" value="Genomic_DNA"/>
</dbReference>
<proteinExistence type="predicted"/>
<reference evidence="2" key="1">
    <citation type="submission" date="2016-11" db="EMBL/GenBank/DDBJ databases">
        <title>The genome sequence of Colletotrichum cuscutae.</title>
        <authorList>
            <person name="Baroncelli R."/>
        </authorList>
    </citation>
    <scope>NUCLEOTIDE SEQUENCE</scope>
    <source>
        <strain evidence="2">IMI 304802</strain>
    </source>
</reference>
<evidence type="ECO:0000313" key="2">
    <source>
        <dbReference type="EMBL" id="KAK1471490.1"/>
    </source>
</evidence>
<protein>
    <submittedName>
        <fullName evidence="2">Uncharacterized protein</fullName>
    </submittedName>
</protein>
<sequence length="175" mass="18335">MFSRLSKTDSTKPLINNDPTSESQPSPAPKKSLYRRFQDSKRGEISDADVLKYTGMSKDTLNGWAADRPGVGGNRAAGSITAGSPSGLGGMMAETGYGGWGTDANGTPKFPPATRSENQESGDAAGGVANKNSDSPTTSQPIRHDAMYTSAAVHILSSHSRPGKGRPWSKPLPDV</sequence>
<keyword evidence="3" id="KW-1185">Reference proteome</keyword>
<gene>
    <name evidence="2" type="ORF">CCUS01_05972</name>
</gene>
<evidence type="ECO:0000256" key="1">
    <source>
        <dbReference type="SAM" id="MobiDB-lite"/>
    </source>
</evidence>
<feature type="compositionally biased region" description="Basic and acidic residues" evidence="1">
    <location>
        <begin position="36"/>
        <end position="45"/>
    </location>
</feature>
<dbReference type="AlphaFoldDB" id="A0AAI9VB25"/>
<name>A0AAI9VB25_9PEZI</name>